<reference evidence="1" key="2">
    <citation type="journal article" date="2022" name="New Phytol.">
        <title>Evolutionary transition to the ectomycorrhizal habit in the genomes of a hyperdiverse lineage of mushroom-forming fungi.</title>
        <authorList>
            <person name="Looney B."/>
            <person name="Miyauchi S."/>
            <person name="Morin E."/>
            <person name="Drula E."/>
            <person name="Courty P.E."/>
            <person name="Kohler A."/>
            <person name="Kuo A."/>
            <person name="LaButti K."/>
            <person name="Pangilinan J."/>
            <person name="Lipzen A."/>
            <person name="Riley R."/>
            <person name="Andreopoulos W."/>
            <person name="He G."/>
            <person name="Johnson J."/>
            <person name="Nolan M."/>
            <person name="Tritt A."/>
            <person name="Barry K.W."/>
            <person name="Grigoriev I.V."/>
            <person name="Nagy L.G."/>
            <person name="Hibbett D."/>
            <person name="Henrissat B."/>
            <person name="Matheny P.B."/>
            <person name="Labbe J."/>
            <person name="Martin F.M."/>
        </authorList>
    </citation>
    <scope>NUCLEOTIDE SEQUENCE</scope>
    <source>
        <strain evidence="1">EC-137</strain>
    </source>
</reference>
<dbReference type="Proteomes" id="UP000814128">
    <property type="component" value="Unassembled WGS sequence"/>
</dbReference>
<comment type="caution">
    <text evidence="1">The sequence shown here is derived from an EMBL/GenBank/DDBJ whole genome shotgun (WGS) entry which is preliminary data.</text>
</comment>
<keyword evidence="2" id="KW-1185">Reference proteome</keyword>
<organism evidence="1 2">
    <name type="scientific">Vararia minispora EC-137</name>
    <dbReference type="NCBI Taxonomy" id="1314806"/>
    <lineage>
        <taxon>Eukaryota</taxon>
        <taxon>Fungi</taxon>
        <taxon>Dikarya</taxon>
        <taxon>Basidiomycota</taxon>
        <taxon>Agaricomycotina</taxon>
        <taxon>Agaricomycetes</taxon>
        <taxon>Russulales</taxon>
        <taxon>Lachnocladiaceae</taxon>
        <taxon>Vararia</taxon>
    </lineage>
</organism>
<accession>A0ACB8QXX0</accession>
<protein>
    <submittedName>
        <fullName evidence="1">Uncharacterized protein</fullName>
    </submittedName>
</protein>
<name>A0ACB8QXX0_9AGAM</name>
<reference evidence="1" key="1">
    <citation type="submission" date="2021-02" db="EMBL/GenBank/DDBJ databases">
        <authorList>
            <consortium name="DOE Joint Genome Institute"/>
            <person name="Ahrendt S."/>
            <person name="Looney B.P."/>
            <person name="Miyauchi S."/>
            <person name="Morin E."/>
            <person name="Drula E."/>
            <person name="Courty P.E."/>
            <person name="Chicoki N."/>
            <person name="Fauchery L."/>
            <person name="Kohler A."/>
            <person name="Kuo A."/>
            <person name="Labutti K."/>
            <person name="Pangilinan J."/>
            <person name="Lipzen A."/>
            <person name="Riley R."/>
            <person name="Andreopoulos W."/>
            <person name="He G."/>
            <person name="Johnson J."/>
            <person name="Barry K.W."/>
            <person name="Grigoriev I.V."/>
            <person name="Nagy L."/>
            <person name="Hibbett D."/>
            <person name="Henrissat B."/>
            <person name="Matheny P.B."/>
            <person name="Labbe J."/>
            <person name="Martin F."/>
        </authorList>
    </citation>
    <scope>NUCLEOTIDE SEQUENCE</scope>
    <source>
        <strain evidence="1">EC-137</strain>
    </source>
</reference>
<sequence>MPPQARRKQASARPKTQPRQESSTRAGNPVAATDQQKPEKQPIVHVLLVFPIVLTIASASLAAWIYTRALDPLYGAVATGLHLNKVVWAATLLAGFGPTLSGWTATGFLGVALCALPSSAYWTAAYTGANFKDPVVGPVVTHVAALGPVVFFAVATVRRMILLVLGAAFVSVWATSVPLLRVTADKAGRASSAIPWHILIPIAVIGALPLAIPHLTSPVLRRPLQSPYTKPASPVRILSSVQSVTGLIVVGESLPPAKSTFDYPYDLRYLRASHSLLGGVWIGSKVSGLDETAQFPVDDTGTVLGDSIYSTFVLQEAVRLVDKEARAIPDIGETALIIGLGAGISAAALTRHGVATTIVEIDPAVYNASRQYFGLPEPAPEILFLSDARRVVLEKARERRVEAKGDLYDYVIHDLFSGGAVPGHLFTLEFWEDLKTIMNPDGIVAVNYAGSVGTEVSRAVFLTLQRSFGQCRVFHDSMKPIPEHEIQGDFRNLVFFCSPSTKPIIFRQAIQADYLGSHLRANVLAHLDSTREVRAEVITGDIRGQEYEKWIIKDAANKLNEWQKPSALEHWKLMRNVLPDVFWTTY</sequence>
<evidence type="ECO:0000313" key="1">
    <source>
        <dbReference type="EMBL" id="KAI0036731.1"/>
    </source>
</evidence>
<dbReference type="EMBL" id="MU273468">
    <property type="protein sequence ID" value="KAI0036731.1"/>
    <property type="molecule type" value="Genomic_DNA"/>
</dbReference>
<evidence type="ECO:0000313" key="2">
    <source>
        <dbReference type="Proteomes" id="UP000814128"/>
    </source>
</evidence>
<proteinExistence type="predicted"/>
<gene>
    <name evidence="1" type="ORF">K488DRAFT_75740</name>
</gene>